<dbReference type="PANTHER" id="PTHR30532:SF24">
    <property type="entry name" value="FERRIC ENTEROBACTIN-BINDING PERIPLASMIC PROTEIN FEPB"/>
    <property type="match status" value="1"/>
</dbReference>
<reference evidence="7 8" key="1">
    <citation type="submission" date="2017-04" db="EMBL/GenBank/DDBJ databases">
        <authorList>
            <person name="Afonso C.L."/>
            <person name="Miller P.J."/>
            <person name="Scott M.A."/>
            <person name="Spackman E."/>
            <person name="Goraichik I."/>
            <person name="Dimitrov K.M."/>
            <person name="Suarez D.L."/>
            <person name="Swayne D.E."/>
        </authorList>
    </citation>
    <scope>NUCLEOTIDE SEQUENCE [LARGE SCALE GENOMIC DNA]</scope>
    <source>
        <strain evidence="7 8">KR-140</strain>
    </source>
</reference>
<evidence type="ECO:0000256" key="4">
    <source>
        <dbReference type="ARBA" id="ARBA00022729"/>
    </source>
</evidence>
<dbReference type="InterPro" id="IPR002491">
    <property type="entry name" value="ABC_transptr_periplasmic_BD"/>
</dbReference>
<comment type="subcellular location">
    <subcellularLocation>
        <location evidence="1">Cell envelope</location>
    </subcellularLocation>
</comment>
<comment type="similarity">
    <text evidence="2">Belongs to the bacterial solute-binding protein 8 family.</text>
</comment>
<sequence length="311" mass="34021">MQTRVWYPAFLLCGLTQAAATTYPVTLTHAAGTTTVQKRPLRVVALGPHALDLLLSLGVQPVGYGEASTYIKTPAFGSPIRDIKYLGSRVTSSPVNVGDRFSPSMEILTTLKPDLIIGENYALPVYNQLSRIAPTLLFKGTDRNEWQKTLPIIAKALDREKAYDNALDKYNKSVQSAKSQLSSIIKNKRVLVLWTGGGPEKNTFTISDSNDWTGGLLKDLGFNVIDGDKRDAAVSIEGLAAIDPDAVIVLASGTNTPTRAKADWNSSPLTSGLRASKAKQVYYFDYHLFRRIRGPIAAQLIERLLVKEITK</sequence>
<feature type="domain" description="Fe/B12 periplasmic-binding" evidence="6">
    <location>
        <begin position="42"/>
        <end position="311"/>
    </location>
</feature>
<accession>A0A1W1UP96</accession>
<evidence type="ECO:0000313" key="7">
    <source>
        <dbReference type="EMBL" id="SMB82661.1"/>
    </source>
</evidence>
<gene>
    <name evidence="7" type="ORF">SAMN00790413_04100</name>
</gene>
<feature type="signal peptide" evidence="5">
    <location>
        <begin position="1"/>
        <end position="20"/>
    </location>
</feature>
<evidence type="ECO:0000256" key="3">
    <source>
        <dbReference type="ARBA" id="ARBA00022448"/>
    </source>
</evidence>
<dbReference type="GO" id="GO:0030288">
    <property type="term" value="C:outer membrane-bounded periplasmic space"/>
    <property type="evidence" value="ECO:0007669"/>
    <property type="project" value="TreeGrafter"/>
</dbReference>
<keyword evidence="3" id="KW-0813">Transport</keyword>
<feature type="chain" id="PRO_5012664295" evidence="5">
    <location>
        <begin position="21"/>
        <end position="311"/>
    </location>
</feature>
<proteinExistence type="inferred from homology"/>
<dbReference type="PANTHER" id="PTHR30532">
    <property type="entry name" value="IRON III DICITRATE-BINDING PERIPLASMIC PROTEIN"/>
    <property type="match status" value="1"/>
</dbReference>
<dbReference type="OrthoDB" id="63946at2"/>
<keyword evidence="8" id="KW-1185">Reference proteome</keyword>
<dbReference type="InterPro" id="IPR051313">
    <property type="entry name" value="Bact_iron-sidero_bind"/>
</dbReference>
<name>A0A1W1UP96_9DEIO</name>
<evidence type="ECO:0000313" key="8">
    <source>
        <dbReference type="Proteomes" id="UP000192582"/>
    </source>
</evidence>
<dbReference type="PROSITE" id="PS50983">
    <property type="entry name" value="FE_B12_PBP"/>
    <property type="match status" value="1"/>
</dbReference>
<keyword evidence="4 5" id="KW-0732">Signal</keyword>
<dbReference type="Proteomes" id="UP000192582">
    <property type="component" value="Unassembled WGS sequence"/>
</dbReference>
<evidence type="ECO:0000256" key="1">
    <source>
        <dbReference type="ARBA" id="ARBA00004196"/>
    </source>
</evidence>
<dbReference type="EMBL" id="FWWU01000006">
    <property type="protein sequence ID" value="SMB82661.1"/>
    <property type="molecule type" value="Genomic_DNA"/>
</dbReference>
<evidence type="ECO:0000256" key="5">
    <source>
        <dbReference type="SAM" id="SignalP"/>
    </source>
</evidence>
<dbReference type="GO" id="GO:1901678">
    <property type="term" value="P:iron coordination entity transport"/>
    <property type="evidence" value="ECO:0007669"/>
    <property type="project" value="UniProtKB-ARBA"/>
</dbReference>
<dbReference type="STRING" id="695939.SAMN00790413_04100"/>
<dbReference type="Pfam" id="PF01497">
    <property type="entry name" value="Peripla_BP_2"/>
    <property type="match status" value="1"/>
</dbReference>
<evidence type="ECO:0000259" key="6">
    <source>
        <dbReference type="PROSITE" id="PS50983"/>
    </source>
</evidence>
<protein>
    <submittedName>
        <fullName evidence="7">Iron complex transport system substrate-binding protein</fullName>
    </submittedName>
</protein>
<dbReference type="Gene3D" id="3.40.50.1980">
    <property type="entry name" value="Nitrogenase molybdenum iron protein domain"/>
    <property type="match status" value="2"/>
</dbReference>
<dbReference type="CDD" id="cd01146">
    <property type="entry name" value="FhuD"/>
    <property type="match status" value="1"/>
</dbReference>
<evidence type="ECO:0000256" key="2">
    <source>
        <dbReference type="ARBA" id="ARBA00008814"/>
    </source>
</evidence>
<dbReference type="SUPFAM" id="SSF53807">
    <property type="entry name" value="Helical backbone' metal receptor"/>
    <property type="match status" value="1"/>
</dbReference>
<organism evidence="7 8">
    <name type="scientific">Deinococcus hopiensis KR-140</name>
    <dbReference type="NCBI Taxonomy" id="695939"/>
    <lineage>
        <taxon>Bacteria</taxon>
        <taxon>Thermotogati</taxon>
        <taxon>Deinococcota</taxon>
        <taxon>Deinococci</taxon>
        <taxon>Deinococcales</taxon>
        <taxon>Deinococcaceae</taxon>
        <taxon>Deinococcus</taxon>
    </lineage>
</organism>
<dbReference type="AlphaFoldDB" id="A0A1W1UP96"/>